<dbReference type="AlphaFoldDB" id="A0A0I9YEM5"/>
<protein>
    <submittedName>
        <fullName evidence="1">Uncharacterized protein</fullName>
    </submittedName>
</protein>
<name>A0A0I9YEM5_9MYCO</name>
<proteinExistence type="predicted"/>
<sequence length="69" mass="7424">MLADTIGDIDIAVPLDRDGSFEPQTIQGAASGGVLKLTGFDAQFVTCDRCAVRPVSDPWHWTRSFTGGR</sequence>
<evidence type="ECO:0000313" key="1">
    <source>
        <dbReference type="EMBL" id="KLO38377.1"/>
    </source>
</evidence>
<evidence type="ECO:0000313" key="2">
    <source>
        <dbReference type="Proteomes" id="UP000036334"/>
    </source>
</evidence>
<keyword evidence="2" id="KW-1185">Reference proteome</keyword>
<dbReference type="EMBL" id="LDPR01000002">
    <property type="protein sequence ID" value="KLO38377.1"/>
    <property type="molecule type" value="Genomic_DNA"/>
</dbReference>
<dbReference type="Proteomes" id="UP000036334">
    <property type="component" value="Unassembled WGS sequence"/>
</dbReference>
<reference evidence="1 2" key="1">
    <citation type="submission" date="2015-05" db="EMBL/GenBank/DDBJ databases">
        <title>Genome sequence of Mycobacterium haemophilum.</title>
        <authorList>
            <person name="Greninger A.L."/>
            <person name="Cunningham G."/>
            <person name="Miller S."/>
        </authorList>
    </citation>
    <scope>NUCLEOTIDE SEQUENCE [LARGE SCALE GENOMIC DNA]</scope>
    <source>
        <strain evidence="2">UC1</strain>
    </source>
</reference>
<comment type="caution">
    <text evidence="1">The sequence shown here is derived from an EMBL/GenBank/DDBJ whole genome shotgun (WGS) entry which is preliminary data.</text>
</comment>
<organism evidence="1 2">
    <name type="scientific">Mycobacterium haemophilum</name>
    <dbReference type="NCBI Taxonomy" id="29311"/>
    <lineage>
        <taxon>Bacteria</taxon>
        <taxon>Bacillati</taxon>
        <taxon>Actinomycetota</taxon>
        <taxon>Actinomycetes</taxon>
        <taxon>Mycobacteriales</taxon>
        <taxon>Mycobacteriaceae</taxon>
        <taxon>Mycobacterium</taxon>
    </lineage>
</organism>
<accession>A0A0I9YEM5</accession>
<gene>
    <name evidence="1" type="ORF">ABH38_02835</name>
</gene>